<dbReference type="GO" id="GO:0016740">
    <property type="term" value="F:transferase activity"/>
    <property type="evidence" value="ECO:0007669"/>
    <property type="project" value="UniProtKB-KW"/>
</dbReference>
<dbReference type="RefSeq" id="WP_289167584.1">
    <property type="nucleotide sequence ID" value="NZ_JASZZN010000059.1"/>
</dbReference>
<keyword evidence="3" id="KW-1185">Reference proteome</keyword>
<accession>A0ABT7PSH5</accession>
<dbReference type="EC" id="2.7.1.-" evidence="2"/>
<protein>
    <submittedName>
        <fullName evidence="2">Aminoglycoside phosphotransferase family protein</fullName>
        <ecNumber evidence="2">2.7.1.-</ecNumber>
    </submittedName>
</protein>
<dbReference type="EMBL" id="JASZZN010000059">
    <property type="protein sequence ID" value="MDM4019453.1"/>
    <property type="molecule type" value="Genomic_DNA"/>
</dbReference>
<name>A0ABT7PSH5_9BACT</name>
<keyword evidence="2" id="KW-0808">Transferase</keyword>
<gene>
    <name evidence="2" type="ORF">QTN89_28630</name>
</gene>
<evidence type="ECO:0000313" key="3">
    <source>
        <dbReference type="Proteomes" id="UP001239462"/>
    </source>
</evidence>
<dbReference type="Gene3D" id="3.90.1200.10">
    <property type="match status" value="1"/>
</dbReference>
<comment type="caution">
    <text evidence="2">The sequence shown here is derived from an EMBL/GenBank/DDBJ whole genome shotgun (WGS) entry which is preliminary data.</text>
</comment>
<dbReference type="Proteomes" id="UP001239462">
    <property type="component" value="Unassembled WGS sequence"/>
</dbReference>
<evidence type="ECO:0000313" key="2">
    <source>
        <dbReference type="EMBL" id="MDM4019453.1"/>
    </source>
</evidence>
<feature type="domain" description="Aminoglycoside phosphotransferase" evidence="1">
    <location>
        <begin position="62"/>
        <end position="256"/>
    </location>
</feature>
<dbReference type="InterPro" id="IPR002575">
    <property type="entry name" value="Aminoglycoside_PTrfase"/>
</dbReference>
<dbReference type="SUPFAM" id="SSF56112">
    <property type="entry name" value="Protein kinase-like (PK-like)"/>
    <property type="match status" value="1"/>
</dbReference>
<sequence length="338" mass="38888">MVHLSRKHNDRDLHRLIQQSLQEIPDFGNRVEVVGRINKIHQGIWHDNYCFFIRSQNLPVGQNEQAYVLRLLQQRYKWQQGSQSRDRLVGEAETLRALMISDFAHPTPELVSIVKGNDLEPIGMIETALPGVSLDRFRDRSTLQRIGQVAANVHHLDTELFTHLSNCKTRTQHIQVQLGKIDADLFAEFPLAVQVRDWIASYAPTDDGCCVLHGDLLPQNLLLNWQISSDAERQVSVVDWEMTQIGDPAYDLAIVSRGNRKVLGVNNGLQVLLDDYANFGGRKISMADVRVHELLLVMHWLNESWREYQESAPRGHGPEFYEEQLRSLFRRTTNRSVR</sequence>
<dbReference type="Pfam" id="PF01636">
    <property type="entry name" value="APH"/>
    <property type="match status" value="1"/>
</dbReference>
<dbReference type="InterPro" id="IPR011009">
    <property type="entry name" value="Kinase-like_dom_sf"/>
</dbReference>
<organism evidence="2 3">
    <name type="scientific">Roseiconus lacunae</name>
    <dbReference type="NCBI Taxonomy" id="2605694"/>
    <lineage>
        <taxon>Bacteria</taxon>
        <taxon>Pseudomonadati</taxon>
        <taxon>Planctomycetota</taxon>
        <taxon>Planctomycetia</taxon>
        <taxon>Pirellulales</taxon>
        <taxon>Pirellulaceae</taxon>
        <taxon>Roseiconus</taxon>
    </lineage>
</organism>
<reference evidence="2 3" key="1">
    <citation type="submission" date="2023-06" db="EMBL/GenBank/DDBJ databases">
        <title>Roseiconus lacunae JC819 isolated from Gulf of Mannar region, Tamil Nadu.</title>
        <authorList>
            <person name="Pk S."/>
            <person name="Ch S."/>
            <person name="Ch V.R."/>
        </authorList>
    </citation>
    <scope>NUCLEOTIDE SEQUENCE [LARGE SCALE GENOMIC DNA]</scope>
    <source>
        <strain evidence="2 3">JC819</strain>
    </source>
</reference>
<proteinExistence type="predicted"/>
<evidence type="ECO:0000259" key="1">
    <source>
        <dbReference type="Pfam" id="PF01636"/>
    </source>
</evidence>